<proteinExistence type="predicted"/>
<reference evidence="2 3" key="1">
    <citation type="submission" date="2019-01" db="EMBL/GenBank/DDBJ databases">
        <title>Sequencing of cultivated peanut Arachis hypogaea provides insights into genome evolution and oil improvement.</title>
        <authorList>
            <person name="Chen X."/>
        </authorList>
    </citation>
    <scope>NUCLEOTIDE SEQUENCE [LARGE SCALE GENOMIC DNA]</scope>
    <source>
        <strain evidence="3">cv. Fuhuasheng</strain>
        <tissue evidence="2">Leaves</tissue>
    </source>
</reference>
<evidence type="ECO:0000313" key="3">
    <source>
        <dbReference type="Proteomes" id="UP000289738"/>
    </source>
</evidence>
<keyword evidence="3" id="KW-1185">Reference proteome</keyword>
<dbReference type="AlphaFoldDB" id="A0A444ZXG7"/>
<organism evidence="2 3">
    <name type="scientific">Arachis hypogaea</name>
    <name type="common">Peanut</name>
    <dbReference type="NCBI Taxonomy" id="3818"/>
    <lineage>
        <taxon>Eukaryota</taxon>
        <taxon>Viridiplantae</taxon>
        <taxon>Streptophyta</taxon>
        <taxon>Embryophyta</taxon>
        <taxon>Tracheophyta</taxon>
        <taxon>Spermatophyta</taxon>
        <taxon>Magnoliopsida</taxon>
        <taxon>eudicotyledons</taxon>
        <taxon>Gunneridae</taxon>
        <taxon>Pentapetalae</taxon>
        <taxon>rosids</taxon>
        <taxon>fabids</taxon>
        <taxon>Fabales</taxon>
        <taxon>Fabaceae</taxon>
        <taxon>Papilionoideae</taxon>
        <taxon>50 kb inversion clade</taxon>
        <taxon>dalbergioids sensu lato</taxon>
        <taxon>Dalbergieae</taxon>
        <taxon>Pterocarpus clade</taxon>
        <taxon>Arachis</taxon>
    </lineage>
</organism>
<name>A0A444ZXG7_ARAHY</name>
<feature type="compositionally biased region" description="Low complexity" evidence="1">
    <location>
        <begin position="79"/>
        <end position="88"/>
    </location>
</feature>
<accession>A0A444ZXG7</accession>
<dbReference type="Proteomes" id="UP000289738">
    <property type="component" value="Chromosome B03"/>
</dbReference>
<evidence type="ECO:0000313" key="2">
    <source>
        <dbReference type="EMBL" id="RYR18877.1"/>
    </source>
</evidence>
<feature type="compositionally biased region" description="Polar residues" evidence="1">
    <location>
        <begin position="109"/>
        <end position="120"/>
    </location>
</feature>
<evidence type="ECO:0000256" key="1">
    <source>
        <dbReference type="SAM" id="MobiDB-lite"/>
    </source>
</evidence>
<sequence length="120" mass="13505">MARCSCIILESPTKDGKLGLQNQPKEIFVKRHIAACSLSLKHSTPFMYFCRQQLKLRRTQLFKDRCSSTASPFIFLPPAAQAPPHAEPTSPILISSDKDHEKDSKKLMNTENGTRLITYG</sequence>
<feature type="compositionally biased region" description="Basic and acidic residues" evidence="1">
    <location>
        <begin position="96"/>
        <end position="108"/>
    </location>
</feature>
<dbReference type="EMBL" id="SDMP01000013">
    <property type="protein sequence ID" value="RYR18877.1"/>
    <property type="molecule type" value="Genomic_DNA"/>
</dbReference>
<gene>
    <name evidence="2" type="ORF">Ahy_B03g063490</name>
</gene>
<comment type="caution">
    <text evidence="2">The sequence shown here is derived from an EMBL/GenBank/DDBJ whole genome shotgun (WGS) entry which is preliminary data.</text>
</comment>
<protein>
    <submittedName>
        <fullName evidence="2">Uncharacterized protein</fullName>
    </submittedName>
</protein>
<feature type="region of interest" description="Disordered" evidence="1">
    <location>
        <begin position="79"/>
        <end position="120"/>
    </location>
</feature>